<dbReference type="PATRIC" id="fig|1405.8.peg.5674"/>
<protein>
    <submittedName>
        <fullName evidence="1">Uncharacterized protein</fullName>
    </submittedName>
</protein>
<name>A0A090YBU5_9BACI</name>
<accession>A0A090YBU5</accession>
<gene>
    <name evidence="1" type="ORF">DJ93_5500</name>
</gene>
<reference evidence="1 2" key="1">
    <citation type="submission" date="2014-04" db="EMBL/GenBank/DDBJ databases">
        <authorList>
            <person name="Bishop-Lilly K.A."/>
            <person name="Broomall S.M."/>
            <person name="Chain P.S."/>
            <person name="Chertkov O."/>
            <person name="Coyne S.R."/>
            <person name="Daligault H.E."/>
            <person name="Davenport K.W."/>
            <person name="Erkkila T."/>
            <person name="Frey K.G."/>
            <person name="Gibbons H.S."/>
            <person name="Gu W."/>
            <person name="Jaissle J."/>
            <person name="Johnson S.L."/>
            <person name="Koroleva G.I."/>
            <person name="Ladner J.T."/>
            <person name="Lo C.-C."/>
            <person name="Minogue T.D."/>
            <person name="Munk C."/>
            <person name="Palacios G.F."/>
            <person name="Redden C.L."/>
            <person name="Rosenzweig C.N."/>
            <person name="Scholz M.B."/>
            <person name="Teshima H."/>
            <person name="Xu Y."/>
        </authorList>
    </citation>
    <scope>NUCLEOTIDE SEQUENCE [LARGE SCALE GENOMIC DNA]</scope>
    <source>
        <strain evidence="1 2">BHP</strain>
    </source>
</reference>
<dbReference type="AlphaFoldDB" id="A0A090YBU5"/>
<sequence>MKVFLSLFYLYNEEINWEKVNKQSFEEFGASMNIRCTILSD</sequence>
<evidence type="ECO:0000313" key="1">
    <source>
        <dbReference type="EMBL" id="KFM95616.1"/>
    </source>
</evidence>
<proteinExistence type="predicted"/>
<dbReference type="Proteomes" id="UP000029389">
    <property type="component" value="Unassembled WGS sequence"/>
</dbReference>
<comment type="caution">
    <text evidence="1">The sequence shown here is derived from an EMBL/GenBank/DDBJ whole genome shotgun (WGS) entry which is preliminary data.</text>
</comment>
<evidence type="ECO:0000313" key="2">
    <source>
        <dbReference type="Proteomes" id="UP000029389"/>
    </source>
</evidence>
<dbReference type="EMBL" id="JMQC01000009">
    <property type="protein sequence ID" value="KFM95616.1"/>
    <property type="molecule type" value="Genomic_DNA"/>
</dbReference>
<organism evidence="1 2">
    <name type="scientific">Bacillus clarus</name>
    <dbReference type="NCBI Taxonomy" id="2338372"/>
    <lineage>
        <taxon>Bacteria</taxon>
        <taxon>Bacillati</taxon>
        <taxon>Bacillota</taxon>
        <taxon>Bacilli</taxon>
        <taxon>Bacillales</taxon>
        <taxon>Bacillaceae</taxon>
        <taxon>Bacillus</taxon>
        <taxon>Bacillus cereus group</taxon>
    </lineage>
</organism>